<dbReference type="Pfam" id="PF02416">
    <property type="entry name" value="TatA_B_E"/>
    <property type="match status" value="1"/>
</dbReference>
<gene>
    <name evidence="8" type="primary">tatB</name>
    <name evidence="8" type="ORF">GCM10011575_01780</name>
</gene>
<keyword evidence="3" id="KW-0812">Transmembrane</keyword>
<keyword evidence="2" id="KW-0813">Transport</keyword>
<protein>
    <submittedName>
        <fullName evidence="8">Sec-independent protein translocase protein TatB</fullName>
    </submittedName>
</protein>
<reference evidence="8" key="2">
    <citation type="submission" date="2020-09" db="EMBL/GenBank/DDBJ databases">
        <authorList>
            <person name="Sun Q."/>
            <person name="Zhou Y."/>
        </authorList>
    </citation>
    <scope>NUCLEOTIDE SEQUENCE</scope>
    <source>
        <strain evidence="8">CGMCC 4.7306</strain>
    </source>
</reference>
<evidence type="ECO:0000313" key="9">
    <source>
        <dbReference type="Proteomes" id="UP000613840"/>
    </source>
</evidence>
<keyword evidence="5" id="KW-1133">Transmembrane helix</keyword>
<evidence type="ECO:0000256" key="1">
    <source>
        <dbReference type="ARBA" id="ARBA00004167"/>
    </source>
</evidence>
<keyword evidence="9" id="KW-1185">Reference proteome</keyword>
<comment type="subcellular location">
    <subcellularLocation>
        <location evidence="1">Membrane</location>
        <topology evidence="1">Single-pass membrane protein</topology>
    </subcellularLocation>
</comment>
<dbReference type="EMBL" id="BMMZ01000001">
    <property type="protein sequence ID" value="GGL47561.1"/>
    <property type="molecule type" value="Genomic_DNA"/>
</dbReference>
<keyword evidence="7" id="KW-0472">Membrane</keyword>
<evidence type="ECO:0000256" key="4">
    <source>
        <dbReference type="ARBA" id="ARBA00022927"/>
    </source>
</evidence>
<proteinExistence type="predicted"/>
<dbReference type="Gene3D" id="1.20.5.3310">
    <property type="match status" value="1"/>
</dbReference>
<keyword evidence="6" id="KW-0811">Translocation</keyword>
<name>A0A917S0V7_9ACTN</name>
<evidence type="ECO:0000256" key="3">
    <source>
        <dbReference type="ARBA" id="ARBA00022692"/>
    </source>
</evidence>
<evidence type="ECO:0000256" key="5">
    <source>
        <dbReference type="ARBA" id="ARBA00022989"/>
    </source>
</evidence>
<evidence type="ECO:0000256" key="7">
    <source>
        <dbReference type="ARBA" id="ARBA00023136"/>
    </source>
</evidence>
<dbReference type="GO" id="GO:0015031">
    <property type="term" value="P:protein transport"/>
    <property type="evidence" value="ECO:0007669"/>
    <property type="project" value="UniProtKB-KW"/>
</dbReference>
<dbReference type="AlphaFoldDB" id="A0A917S0V7"/>
<dbReference type="NCBIfam" id="NF002377">
    <property type="entry name" value="PRK01371.1-4"/>
    <property type="match status" value="1"/>
</dbReference>
<dbReference type="InterPro" id="IPR003369">
    <property type="entry name" value="TatA/B/E"/>
</dbReference>
<evidence type="ECO:0000256" key="2">
    <source>
        <dbReference type="ARBA" id="ARBA00022448"/>
    </source>
</evidence>
<reference evidence="8" key="1">
    <citation type="journal article" date="2014" name="Int. J. Syst. Evol. Microbiol.">
        <title>Complete genome sequence of Corynebacterium casei LMG S-19264T (=DSM 44701T), isolated from a smear-ripened cheese.</title>
        <authorList>
            <consortium name="US DOE Joint Genome Institute (JGI-PGF)"/>
            <person name="Walter F."/>
            <person name="Albersmeier A."/>
            <person name="Kalinowski J."/>
            <person name="Ruckert C."/>
        </authorList>
    </citation>
    <scope>NUCLEOTIDE SEQUENCE</scope>
    <source>
        <strain evidence="8">CGMCC 4.7306</strain>
    </source>
</reference>
<evidence type="ECO:0000313" key="8">
    <source>
        <dbReference type="EMBL" id="GGL47561.1"/>
    </source>
</evidence>
<accession>A0A917S0V7</accession>
<dbReference type="GO" id="GO:0016020">
    <property type="term" value="C:membrane"/>
    <property type="evidence" value="ECO:0007669"/>
    <property type="project" value="UniProtKB-SubCell"/>
</dbReference>
<dbReference type="PANTHER" id="PTHR33162">
    <property type="entry name" value="SEC-INDEPENDENT PROTEIN TRANSLOCASE PROTEIN TATA, CHLOROPLASTIC"/>
    <property type="match status" value="1"/>
</dbReference>
<dbReference type="PRINTS" id="PR01506">
    <property type="entry name" value="TATBPROTEIN"/>
</dbReference>
<dbReference type="PANTHER" id="PTHR33162:SF1">
    <property type="entry name" value="SEC-INDEPENDENT PROTEIN TRANSLOCASE PROTEIN TATA, CHLOROPLASTIC"/>
    <property type="match status" value="1"/>
</dbReference>
<dbReference type="RefSeq" id="WP_188893292.1">
    <property type="nucleotide sequence ID" value="NZ_BMMZ01000001.1"/>
</dbReference>
<organism evidence="8 9">
    <name type="scientific">Microlunatus endophyticus</name>
    <dbReference type="NCBI Taxonomy" id="1716077"/>
    <lineage>
        <taxon>Bacteria</taxon>
        <taxon>Bacillati</taxon>
        <taxon>Actinomycetota</taxon>
        <taxon>Actinomycetes</taxon>
        <taxon>Propionibacteriales</taxon>
        <taxon>Propionibacteriaceae</taxon>
        <taxon>Microlunatus</taxon>
    </lineage>
</organism>
<comment type="caution">
    <text evidence="8">The sequence shown here is derived from an EMBL/GenBank/DDBJ whole genome shotgun (WGS) entry which is preliminary data.</text>
</comment>
<keyword evidence="4" id="KW-0653">Protein transport</keyword>
<evidence type="ECO:0000256" key="6">
    <source>
        <dbReference type="ARBA" id="ARBA00023010"/>
    </source>
</evidence>
<sequence length="149" mass="15937">MFDMGAPELLVLGMLAIIVFGPDKLPGIARKAAKAISYVRQMAGTAQNQLKSELGPEFDDLDFRDLNPKAFVQKHLFSDVDPLVTDLKDQFSDISSLGMSTVTEATTAIDDAKRHATAQSITTGNGVVATIMPALAAPRITTPYDPDAT</sequence>
<dbReference type="Proteomes" id="UP000613840">
    <property type="component" value="Unassembled WGS sequence"/>
</dbReference>